<dbReference type="Proteomes" id="UP001230685">
    <property type="component" value="Unassembled WGS sequence"/>
</dbReference>
<proteinExistence type="predicted"/>
<dbReference type="RefSeq" id="WP_305171259.1">
    <property type="nucleotide sequence ID" value="NZ_JAUUDS010000001.1"/>
</dbReference>
<protein>
    <submittedName>
        <fullName evidence="7">Sterol desaturase family protein</fullName>
    </submittedName>
</protein>
<feature type="transmembrane region" description="Helical" evidence="5">
    <location>
        <begin position="143"/>
        <end position="161"/>
    </location>
</feature>
<reference evidence="7 8" key="1">
    <citation type="submission" date="2023-07" db="EMBL/GenBank/DDBJ databases">
        <authorList>
            <person name="Kim M.K."/>
        </authorList>
    </citation>
    <scope>NUCLEOTIDE SEQUENCE [LARGE SCALE GENOMIC DNA]</scope>
    <source>
        <strain evidence="7 8">KR1UV-12</strain>
    </source>
</reference>
<comment type="subcellular location">
    <subcellularLocation>
        <location evidence="1">Membrane</location>
    </subcellularLocation>
</comment>
<feature type="domain" description="Fatty acid hydroxylase" evidence="6">
    <location>
        <begin position="94"/>
        <end position="231"/>
    </location>
</feature>
<keyword evidence="8" id="KW-1185">Reference proteome</keyword>
<evidence type="ECO:0000313" key="7">
    <source>
        <dbReference type="EMBL" id="MDP1025669.1"/>
    </source>
</evidence>
<organism evidence="7 8">
    <name type="scientific">Sphingomonas aurea</name>
    <dbReference type="NCBI Taxonomy" id="3063994"/>
    <lineage>
        <taxon>Bacteria</taxon>
        <taxon>Pseudomonadati</taxon>
        <taxon>Pseudomonadota</taxon>
        <taxon>Alphaproteobacteria</taxon>
        <taxon>Sphingomonadales</taxon>
        <taxon>Sphingomonadaceae</taxon>
        <taxon>Sphingomonas</taxon>
    </lineage>
</organism>
<keyword evidence="3 5" id="KW-1133">Transmembrane helix</keyword>
<feature type="transmembrane region" description="Helical" evidence="5">
    <location>
        <begin position="86"/>
        <end position="106"/>
    </location>
</feature>
<dbReference type="EMBL" id="JAUUDS010000001">
    <property type="protein sequence ID" value="MDP1025669.1"/>
    <property type="molecule type" value="Genomic_DNA"/>
</dbReference>
<evidence type="ECO:0000259" key="6">
    <source>
        <dbReference type="Pfam" id="PF04116"/>
    </source>
</evidence>
<evidence type="ECO:0000256" key="4">
    <source>
        <dbReference type="ARBA" id="ARBA00023136"/>
    </source>
</evidence>
<dbReference type="InterPro" id="IPR006694">
    <property type="entry name" value="Fatty_acid_hydroxylase"/>
</dbReference>
<evidence type="ECO:0000256" key="3">
    <source>
        <dbReference type="ARBA" id="ARBA00022989"/>
    </source>
</evidence>
<evidence type="ECO:0000313" key="8">
    <source>
        <dbReference type="Proteomes" id="UP001230685"/>
    </source>
</evidence>
<feature type="transmembrane region" description="Helical" evidence="5">
    <location>
        <begin position="48"/>
        <end position="74"/>
    </location>
</feature>
<dbReference type="InterPro" id="IPR050307">
    <property type="entry name" value="Sterol_Desaturase_Related"/>
</dbReference>
<gene>
    <name evidence="7" type="ORF">Q5H91_00445</name>
</gene>
<feature type="transmembrane region" description="Helical" evidence="5">
    <location>
        <begin position="167"/>
        <end position="187"/>
    </location>
</feature>
<dbReference type="Pfam" id="PF04116">
    <property type="entry name" value="FA_hydroxylase"/>
    <property type="match status" value="1"/>
</dbReference>
<keyword evidence="2 5" id="KW-0812">Transmembrane</keyword>
<keyword evidence="4 5" id="KW-0472">Membrane</keyword>
<sequence length="282" mass="31518">MTLAELLVNVGRLTIWLVILTLVFAPMEKLFALRQREGRRRILADLGYFYLNGLTPALLLAAPLALVSTLVTAVTPVAYTQMIAALPLWFAIPIGLVVADIGSYFAHRWCHRSPYLWQFHAIHHTPEHMDWLVNTRAHPVDILVTRLGGLVPLYLLGLGGAGAKGGMIPVIVTLVGTFWSFLVHANVRWRFGPLEHLIATPAFHHWHHTNDEHRDRNFAATLPVIDRIFGTLHLPDHYPPVYGIDYPVAPALHDELIRPFIPERTRAQADPSKPAVIGGDPV</sequence>
<evidence type="ECO:0000256" key="1">
    <source>
        <dbReference type="ARBA" id="ARBA00004370"/>
    </source>
</evidence>
<feature type="transmembrane region" description="Helical" evidence="5">
    <location>
        <begin position="6"/>
        <end position="27"/>
    </location>
</feature>
<accession>A0ABT9EFL2</accession>
<dbReference type="PANTHER" id="PTHR11863">
    <property type="entry name" value="STEROL DESATURASE"/>
    <property type="match status" value="1"/>
</dbReference>
<comment type="caution">
    <text evidence="7">The sequence shown here is derived from an EMBL/GenBank/DDBJ whole genome shotgun (WGS) entry which is preliminary data.</text>
</comment>
<evidence type="ECO:0000256" key="2">
    <source>
        <dbReference type="ARBA" id="ARBA00022692"/>
    </source>
</evidence>
<evidence type="ECO:0000256" key="5">
    <source>
        <dbReference type="SAM" id="Phobius"/>
    </source>
</evidence>
<name>A0ABT9EFL2_9SPHN</name>